<evidence type="ECO:0000313" key="2">
    <source>
        <dbReference type="EMBL" id="BAS98472.1"/>
    </source>
</evidence>
<keyword evidence="3" id="KW-1185">Reference proteome</keyword>
<feature type="region of interest" description="Disordered" evidence="1">
    <location>
        <begin position="14"/>
        <end position="58"/>
    </location>
</feature>
<organism evidence="2 3">
    <name type="scientific">Oryza sativa subsp. japonica</name>
    <name type="common">Rice</name>
    <dbReference type="NCBI Taxonomy" id="39947"/>
    <lineage>
        <taxon>Eukaryota</taxon>
        <taxon>Viridiplantae</taxon>
        <taxon>Streptophyta</taxon>
        <taxon>Embryophyta</taxon>
        <taxon>Tracheophyta</taxon>
        <taxon>Spermatophyta</taxon>
        <taxon>Magnoliopsida</taxon>
        <taxon>Liliopsida</taxon>
        <taxon>Poales</taxon>
        <taxon>Poaceae</taxon>
        <taxon>BOP clade</taxon>
        <taxon>Oryzoideae</taxon>
        <taxon>Oryzeae</taxon>
        <taxon>Oryzinae</taxon>
        <taxon>Oryza</taxon>
        <taxon>Oryza sativa</taxon>
    </lineage>
</organism>
<evidence type="ECO:0000256" key="1">
    <source>
        <dbReference type="SAM" id="MobiDB-lite"/>
    </source>
</evidence>
<protein>
    <submittedName>
        <fullName evidence="2">Os06g0597301 protein</fullName>
    </submittedName>
</protein>
<dbReference type="EMBL" id="AP014962">
    <property type="protein sequence ID" value="BAS98472.1"/>
    <property type="molecule type" value="Genomic_DNA"/>
</dbReference>
<dbReference type="AlphaFoldDB" id="A0A0P0WYG4"/>
<name>A0A0P0WYG4_ORYSJ</name>
<proteinExistence type="predicted"/>
<reference evidence="3" key="1">
    <citation type="journal article" date="2005" name="Nature">
        <title>The map-based sequence of the rice genome.</title>
        <authorList>
            <consortium name="International rice genome sequencing project (IRGSP)"/>
            <person name="Matsumoto T."/>
            <person name="Wu J."/>
            <person name="Kanamori H."/>
            <person name="Katayose Y."/>
            <person name="Fujisawa M."/>
            <person name="Namiki N."/>
            <person name="Mizuno H."/>
            <person name="Yamamoto K."/>
            <person name="Antonio B.A."/>
            <person name="Baba T."/>
            <person name="Sakata K."/>
            <person name="Nagamura Y."/>
            <person name="Aoki H."/>
            <person name="Arikawa K."/>
            <person name="Arita K."/>
            <person name="Bito T."/>
            <person name="Chiden Y."/>
            <person name="Fujitsuka N."/>
            <person name="Fukunaka R."/>
            <person name="Hamada M."/>
            <person name="Harada C."/>
            <person name="Hayashi A."/>
            <person name="Hijishita S."/>
            <person name="Honda M."/>
            <person name="Hosokawa S."/>
            <person name="Ichikawa Y."/>
            <person name="Idonuma A."/>
            <person name="Iijima M."/>
            <person name="Ikeda M."/>
            <person name="Ikeno M."/>
            <person name="Ito K."/>
            <person name="Ito S."/>
            <person name="Ito T."/>
            <person name="Ito Y."/>
            <person name="Ito Y."/>
            <person name="Iwabuchi A."/>
            <person name="Kamiya K."/>
            <person name="Karasawa W."/>
            <person name="Kurita K."/>
            <person name="Katagiri S."/>
            <person name="Kikuta A."/>
            <person name="Kobayashi H."/>
            <person name="Kobayashi N."/>
            <person name="Machita K."/>
            <person name="Maehara T."/>
            <person name="Masukawa M."/>
            <person name="Mizubayashi T."/>
            <person name="Mukai Y."/>
            <person name="Nagasaki H."/>
            <person name="Nagata Y."/>
            <person name="Naito S."/>
            <person name="Nakashima M."/>
            <person name="Nakama Y."/>
            <person name="Nakamichi Y."/>
            <person name="Nakamura M."/>
            <person name="Meguro A."/>
            <person name="Negishi M."/>
            <person name="Ohta I."/>
            <person name="Ohta T."/>
            <person name="Okamoto M."/>
            <person name="Ono N."/>
            <person name="Saji S."/>
            <person name="Sakaguchi M."/>
            <person name="Sakai K."/>
            <person name="Shibata M."/>
            <person name="Shimokawa T."/>
            <person name="Song J."/>
            <person name="Takazaki Y."/>
            <person name="Terasawa K."/>
            <person name="Tsugane M."/>
            <person name="Tsuji K."/>
            <person name="Ueda S."/>
            <person name="Waki K."/>
            <person name="Yamagata H."/>
            <person name="Yamamoto M."/>
            <person name="Yamamoto S."/>
            <person name="Yamane H."/>
            <person name="Yoshiki S."/>
            <person name="Yoshihara R."/>
            <person name="Yukawa K."/>
            <person name="Zhong H."/>
            <person name="Yano M."/>
            <person name="Yuan Q."/>
            <person name="Ouyang S."/>
            <person name="Liu J."/>
            <person name="Jones K.M."/>
            <person name="Gansberger K."/>
            <person name="Moffat K."/>
            <person name="Hill J."/>
            <person name="Bera J."/>
            <person name="Fadrosh D."/>
            <person name="Jin S."/>
            <person name="Johri S."/>
            <person name="Kim M."/>
            <person name="Overton L."/>
            <person name="Reardon M."/>
            <person name="Tsitrin T."/>
            <person name="Vuong H."/>
            <person name="Weaver B."/>
            <person name="Ciecko A."/>
            <person name="Tallon L."/>
            <person name="Jackson J."/>
            <person name="Pai G."/>
            <person name="Aken S.V."/>
            <person name="Utterback T."/>
            <person name="Reidmuller S."/>
            <person name="Feldblyum T."/>
            <person name="Hsiao J."/>
            <person name="Zismann V."/>
            <person name="Iobst S."/>
            <person name="de Vazeille A.R."/>
            <person name="Buell C.R."/>
            <person name="Ying K."/>
            <person name="Li Y."/>
            <person name="Lu T."/>
            <person name="Huang Y."/>
            <person name="Zhao Q."/>
            <person name="Feng Q."/>
            <person name="Zhang L."/>
            <person name="Zhu J."/>
            <person name="Weng Q."/>
            <person name="Mu J."/>
            <person name="Lu Y."/>
            <person name="Fan D."/>
            <person name="Liu Y."/>
            <person name="Guan J."/>
            <person name="Zhang Y."/>
            <person name="Yu S."/>
            <person name="Liu X."/>
            <person name="Zhang Y."/>
            <person name="Hong G."/>
            <person name="Han B."/>
            <person name="Choisne N."/>
            <person name="Demange N."/>
            <person name="Orjeda G."/>
            <person name="Samain S."/>
            <person name="Cattolico L."/>
            <person name="Pelletier E."/>
            <person name="Couloux A."/>
            <person name="Segurens B."/>
            <person name="Wincker P."/>
            <person name="D'Hont A."/>
            <person name="Scarpelli C."/>
            <person name="Weissenbach J."/>
            <person name="Salanoubat M."/>
            <person name="Quetier F."/>
            <person name="Yu Y."/>
            <person name="Kim H.R."/>
            <person name="Rambo T."/>
            <person name="Currie J."/>
            <person name="Collura K."/>
            <person name="Luo M."/>
            <person name="Yang T."/>
            <person name="Ammiraju J.S.S."/>
            <person name="Engler F."/>
            <person name="Soderlund C."/>
            <person name="Wing R.A."/>
            <person name="Palmer L.E."/>
            <person name="de la Bastide M."/>
            <person name="Spiegel L."/>
            <person name="Nascimento L."/>
            <person name="Zutavern T."/>
            <person name="O'Shaughnessy A."/>
            <person name="Dike S."/>
            <person name="Dedhia N."/>
            <person name="Preston R."/>
            <person name="Balija V."/>
            <person name="McCombie W.R."/>
            <person name="Chow T."/>
            <person name="Chen H."/>
            <person name="Chung M."/>
            <person name="Chen C."/>
            <person name="Shaw J."/>
            <person name="Wu H."/>
            <person name="Hsiao K."/>
            <person name="Chao Y."/>
            <person name="Chu M."/>
            <person name="Cheng C."/>
            <person name="Hour A."/>
            <person name="Lee P."/>
            <person name="Lin S."/>
            <person name="Lin Y."/>
            <person name="Liou J."/>
            <person name="Liu S."/>
            <person name="Hsing Y."/>
            <person name="Raghuvanshi S."/>
            <person name="Mohanty A."/>
            <person name="Bharti A.K."/>
            <person name="Gaur A."/>
            <person name="Gupta V."/>
            <person name="Kumar D."/>
            <person name="Ravi V."/>
            <person name="Vij S."/>
            <person name="Kapur A."/>
            <person name="Khurana P."/>
            <person name="Khurana P."/>
            <person name="Khurana J.P."/>
            <person name="Tyagi A.K."/>
            <person name="Gaikwad K."/>
            <person name="Singh A."/>
            <person name="Dalal V."/>
            <person name="Srivastava S."/>
            <person name="Dixit A."/>
            <person name="Pal A.K."/>
            <person name="Ghazi I.A."/>
            <person name="Yadav M."/>
            <person name="Pandit A."/>
            <person name="Bhargava A."/>
            <person name="Sureshbabu K."/>
            <person name="Batra K."/>
            <person name="Sharma T.R."/>
            <person name="Mohapatra T."/>
            <person name="Singh N.K."/>
            <person name="Messing J."/>
            <person name="Nelson A.B."/>
            <person name="Fuks G."/>
            <person name="Kavchok S."/>
            <person name="Keizer G."/>
            <person name="Linton E."/>
            <person name="Llaca V."/>
            <person name="Song R."/>
            <person name="Tanyolac B."/>
            <person name="Young S."/>
            <person name="Ho-Il K."/>
            <person name="Hahn J.H."/>
            <person name="Sangsakoo G."/>
            <person name="Vanavichit A."/>
            <person name="de Mattos Luiz.A.T."/>
            <person name="Zimmer P.D."/>
            <person name="Malone G."/>
            <person name="Dellagostin O."/>
            <person name="de Oliveira A.C."/>
            <person name="Bevan M."/>
            <person name="Bancroft I."/>
            <person name="Minx P."/>
            <person name="Cordum H."/>
            <person name="Wilson R."/>
            <person name="Cheng Z."/>
            <person name="Jin W."/>
            <person name="Jiang J."/>
            <person name="Leong S.A."/>
            <person name="Iwama H."/>
            <person name="Gojobori T."/>
            <person name="Itoh T."/>
            <person name="Niimura Y."/>
            <person name="Fujii Y."/>
            <person name="Habara T."/>
            <person name="Sakai H."/>
            <person name="Sato Y."/>
            <person name="Wilson G."/>
            <person name="Kumar K."/>
            <person name="McCouch S."/>
            <person name="Juretic N."/>
            <person name="Hoen D."/>
            <person name="Wright S."/>
            <person name="Bruskiewich R."/>
            <person name="Bureau T."/>
            <person name="Miyao A."/>
            <person name="Hirochika H."/>
            <person name="Nishikawa T."/>
            <person name="Kadowaki K."/>
            <person name="Sugiura M."/>
            <person name="Burr B."/>
            <person name="Sasaki T."/>
        </authorList>
    </citation>
    <scope>NUCLEOTIDE SEQUENCE [LARGE SCALE GENOMIC DNA]</scope>
    <source>
        <strain evidence="3">cv. Nipponbare</strain>
    </source>
</reference>
<accession>A0A0P0WYG4</accession>
<sequence length="164" mass="18986">MAVMRDWYLDSAKEREKRDVKRLAARHGHAALGAKESRPRLCLSPQKSSERKKRRTRPYAYASASILQRQQNARRIRHAAQCAASSSRHKYWYDTTTILPSPLQGSIQPEAHEKTTCYGYRLSRRQTFRLCIWSSELNKPQIITSDFVTGSEEAQEINHHTSRS</sequence>
<dbReference type="PaxDb" id="39947-A0A0P0WYG4"/>
<reference evidence="2 3" key="2">
    <citation type="journal article" date="2013" name="Plant Cell Physiol.">
        <title>Rice Annotation Project Database (RAP-DB): an integrative and interactive database for rice genomics.</title>
        <authorList>
            <person name="Sakai H."/>
            <person name="Lee S.S."/>
            <person name="Tanaka T."/>
            <person name="Numa H."/>
            <person name="Kim J."/>
            <person name="Kawahara Y."/>
            <person name="Wakimoto H."/>
            <person name="Yang C.C."/>
            <person name="Iwamoto M."/>
            <person name="Abe T."/>
            <person name="Yamada Y."/>
            <person name="Muto A."/>
            <person name="Inokuchi H."/>
            <person name="Ikemura T."/>
            <person name="Matsumoto T."/>
            <person name="Sasaki T."/>
            <person name="Itoh T."/>
        </authorList>
    </citation>
    <scope>NUCLEOTIDE SEQUENCE [LARGE SCALE GENOMIC DNA]</scope>
    <source>
        <strain evidence="3">cv. Nipponbare</strain>
    </source>
</reference>
<gene>
    <name evidence="2" type="ordered locus">Os06g0597301</name>
    <name evidence="2" type="ORF">OSNPB_060597301</name>
</gene>
<dbReference type="InParanoid" id="A0A0P0WYG4"/>
<dbReference type="Proteomes" id="UP000059680">
    <property type="component" value="Chromosome 6"/>
</dbReference>
<evidence type="ECO:0000313" key="3">
    <source>
        <dbReference type="Proteomes" id="UP000059680"/>
    </source>
</evidence>
<reference evidence="2 3" key="3">
    <citation type="journal article" date="2013" name="Rice">
        <title>Improvement of the Oryza sativa Nipponbare reference genome using next generation sequence and optical map data.</title>
        <authorList>
            <person name="Kawahara Y."/>
            <person name="de la Bastide M."/>
            <person name="Hamilton J.P."/>
            <person name="Kanamori H."/>
            <person name="McCombie W.R."/>
            <person name="Ouyang S."/>
            <person name="Schwartz D.C."/>
            <person name="Tanaka T."/>
            <person name="Wu J."/>
            <person name="Zhou S."/>
            <person name="Childs K.L."/>
            <person name="Davidson R.M."/>
            <person name="Lin H."/>
            <person name="Quesada-Ocampo L."/>
            <person name="Vaillancourt B."/>
            <person name="Sakai H."/>
            <person name="Lee S.S."/>
            <person name="Kim J."/>
            <person name="Numa H."/>
            <person name="Itoh T."/>
            <person name="Buell C.R."/>
            <person name="Matsumoto T."/>
        </authorList>
    </citation>
    <scope>NUCLEOTIDE SEQUENCE [LARGE SCALE GENOMIC DNA]</scope>
    <source>
        <strain evidence="3">cv. Nipponbare</strain>
    </source>
</reference>